<organism evidence="1 2">
    <name type="scientific">Pseudomonas fluorescens</name>
    <dbReference type="NCBI Taxonomy" id="294"/>
    <lineage>
        <taxon>Bacteria</taxon>
        <taxon>Pseudomonadati</taxon>
        <taxon>Pseudomonadota</taxon>
        <taxon>Gammaproteobacteria</taxon>
        <taxon>Pseudomonadales</taxon>
        <taxon>Pseudomonadaceae</taxon>
        <taxon>Pseudomonas</taxon>
    </lineage>
</organism>
<gene>
    <name evidence="1" type="ORF">PS900_04087</name>
</gene>
<dbReference type="EMBL" id="CABVIE010000013">
    <property type="protein sequence ID" value="VVP25676.1"/>
    <property type="molecule type" value="Genomic_DNA"/>
</dbReference>
<protein>
    <submittedName>
        <fullName evidence="1">Uncharacterized protein</fullName>
    </submittedName>
</protein>
<evidence type="ECO:0000313" key="2">
    <source>
        <dbReference type="Proteomes" id="UP000325723"/>
    </source>
</evidence>
<evidence type="ECO:0000313" key="1">
    <source>
        <dbReference type="EMBL" id="VVP25676.1"/>
    </source>
</evidence>
<sequence>MSAFFMRMKLHRTVNVHFGYPRDLTFHGQYKEMRFLYKQLFLLGLFLTESAASSWHSFCSISIRFICHTPYYL</sequence>
<accession>A0A8H2NUF1</accession>
<comment type="caution">
    <text evidence="1">The sequence shown here is derived from an EMBL/GenBank/DDBJ whole genome shotgun (WGS) entry which is preliminary data.</text>
</comment>
<dbReference type="Proteomes" id="UP000325723">
    <property type="component" value="Unassembled WGS sequence"/>
</dbReference>
<name>A0A8H2NUF1_PSEFL</name>
<proteinExistence type="predicted"/>
<dbReference type="AlphaFoldDB" id="A0A8H2NUF1"/>
<reference evidence="1 2" key="1">
    <citation type="submission" date="2019-09" db="EMBL/GenBank/DDBJ databases">
        <authorList>
            <person name="Chandra G."/>
            <person name="Truman W A."/>
        </authorList>
    </citation>
    <scope>NUCLEOTIDE SEQUENCE [LARGE SCALE GENOMIC DNA]</scope>
    <source>
        <strain evidence="1">PS900</strain>
    </source>
</reference>